<dbReference type="InterPro" id="IPR036661">
    <property type="entry name" value="Luciferase-like_sf"/>
</dbReference>
<organism evidence="2">
    <name type="scientific">marine metagenome</name>
    <dbReference type="NCBI Taxonomy" id="408172"/>
    <lineage>
        <taxon>unclassified sequences</taxon>
        <taxon>metagenomes</taxon>
        <taxon>ecological metagenomes</taxon>
    </lineage>
</organism>
<dbReference type="SUPFAM" id="SSF51679">
    <property type="entry name" value="Bacterial luciferase-like"/>
    <property type="match status" value="1"/>
</dbReference>
<reference evidence="2" key="1">
    <citation type="submission" date="2018-05" db="EMBL/GenBank/DDBJ databases">
        <authorList>
            <person name="Lanie J.A."/>
            <person name="Ng W.-L."/>
            <person name="Kazmierczak K.M."/>
            <person name="Andrzejewski T.M."/>
            <person name="Davidsen T.M."/>
            <person name="Wayne K.J."/>
            <person name="Tettelin H."/>
            <person name="Glass J.I."/>
            <person name="Rusch D."/>
            <person name="Podicherti R."/>
            <person name="Tsui H.-C.T."/>
            <person name="Winkler M.E."/>
        </authorList>
    </citation>
    <scope>NUCLEOTIDE SEQUENCE</scope>
</reference>
<dbReference type="Pfam" id="PF00296">
    <property type="entry name" value="Bac_luciferase"/>
    <property type="match status" value="1"/>
</dbReference>
<gene>
    <name evidence="2" type="ORF">METZ01_LOCUS179400</name>
</gene>
<evidence type="ECO:0000313" key="2">
    <source>
        <dbReference type="EMBL" id="SVB26546.1"/>
    </source>
</evidence>
<feature type="domain" description="Luciferase-like" evidence="1">
    <location>
        <begin position="10"/>
        <end position="305"/>
    </location>
</feature>
<dbReference type="AlphaFoldDB" id="A0A382CK83"/>
<dbReference type="InterPro" id="IPR011251">
    <property type="entry name" value="Luciferase-like_dom"/>
</dbReference>
<dbReference type="PANTHER" id="PTHR43244">
    <property type="match status" value="1"/>
</dbReference>
<protein>
    <recommendedName>
        <fullName evidence="1">Luciferase-like domain-containing protein</fullName>
    </recommendedName>
</protein>
<dbReference type="Gene3D" id="3.20.20.30">
    <property type="entry name" value="Luciferase-like domain"/>
    <property type="match status" value="1"/>
</dbReference>
<accession>A0A382CK83</accession>
<dbReference type="NCBIfam" id="TIGR03617">
    <property type="entry name" value="F420_MSMEG_2256"/>
    <property type="match status" value="1"/>
</dbReference>
<name>A0A382CK83_9ZZZZ</name>
<dbReference type="PANTHER" id="PTHR43244:SF2">
    <property type="entry name" value="CONSERVED HYPOTHETICAL ALANINE AND PROLINE-RICH PROTEIN"/>
    <property type="match status" value="1"/>
</dbReference>
<sequence length="334" mass="36552">MKIDGGLMGDLAKAGTSAKRLESIGFHGAITAETSHDPFFPLLLAAQETENIELVTSIAVAFARTPMNLANVGHDLNSFSKGRFVLGLGSQIRPHITKRFSMPWSRPAARMREFILAMRAIWDCWHNGTPLTFQGEFYTHSLMTPMFTPLDTKYGAPKVFLAAVGPRMSEVAGEVADGILIHGFTTEKYLREVTLPAVEAGLAKGGKSRDDFEISYPGFIVTGNNEEEFNASKTATCKQIAFYGSTPAYAPVFGVHGWGDLQPELNTLSKQGQWDEMGTLITDEILNEFAIVGEIDDIVDKFKARWGGLVDRTTGSLPSRDDDHARELLTAMSA</sequence>
<dbReference type="CDD" id="cd01097">
    <property type="entry name" value="Tetrahydromethanopterin_reductase"/>
    <property type="match status" value="1"/>
</dbReference>
<dbReference type="GO" id="GO:0016705">
    <property type="term" value="F:oxidoreductase activity, acting on paired donors, with incorporation or reduction of molecular oxygen"/>
    <property type="evidence" value="ECO:0007669"/>
    <property type="project" value="InterPro"/>
</dbReference>
<dbReference type="EMBL" id="UINC01034936">
    <property type="protein sequence ID" value="SVB26546.1"/>
    <property type="molecule type" value="Genomic_DNA"/>
</dbReference>
<proteinExistence type="predicted"/>
<evidence type="ECO:0000259" key="1">
    <source>
        <dbReference type="Pfam" id="PF00296"/>
    </source>
</evidence>
<dbReference type="InterPro" id="IPR019919">
    <property type="entry name" value="Lucif-like_OxRdtase_MSMEG_2256"/>
</dbReference>
<dbReference type="InterPro" id="IPR050564">
    <property type="entry name" value="F420-G6PD/mer"/>
</dbReference>